<evidence type="ECO:0000313" key="6">
    <source>
        <dbReference type="EMBL" id="KAA8818411.1"/>
    </source>
</evidence>
<dbReference type="Proteomes" id="UP000345527">
    <property type="component" value="Unassembled WGS sequence"/>
</dbReference>
<dbReference type="GO" id="GO:0000976">
    <property type="term" value="F:transcription cis-regulatory region binding"/>
    <property type="evidence" value="ECO:0007669"/>
    <property type="project" value="TreeGrafter"/>
</dbReference>
<dbReference type="Gene3D" id="3.40.50.2300">
    <property type="match status" value="2"/>
</dbReference>
<keyword evidence="9" id="KW-1185">Reference proteome</keyword>
<evidence type="ECO:0000256" key="1">
    <source>
        <dbReference type="ARBA" id="ARBA00023015"/>
    </source>
</evidence>
<dbReference type="EMBL" id="RZOA01000014">
    <property type="protein sequence ID" value="KAA8822891.1"/>
    <property type="molecule type" value="Genomic_DNA"/>
</dbReference>
<dbReference type="Gene3D" id="1.10.260.40">
    <property type="entry name" value="lambda repressor-like DNA-binding domains"/>
    <property type="match status" value="1"/>
</dbReference>
<dbReference type="CDD" id="cd01392">
    <property type="entry name" value="HTH_LacI"/>
    <property type="match status" value="1"/>
</dbReference>
<dbReference type="InterPro" id="IPR046335">
    <property type="entry name" value="LacI/GalR-like_sensor"/>
</dbReference>
<accession>A0A5J5DTJ8</accession>
<keyword evidence="2" id="KW-0238">DNA-binding</keyword>
<feature type="domain" description="HTH cro/C1-type" evidence="5">
    <location>
        <begin position="13"/>
        <end position="45"/>
    </location>
</feature>
<evidence type="ECO:0000313" key="7">
    <source>
        <dbReference type="EMBL" id="KAA8822891.1"/>
    </source>
</evidence>
<keyword evidence="3" id="KW-0804">Transcription</keyword>
<evidence type="ECO:0000256" key="2">
    <source>
        <dbReference type="ARBA" id="ARBA00023125"/>
    </source>
</evidence>
<gene>
    <name evidence="7" type="ORF">EM848_07760</name>
    <name evidence="6" type="ORF">EMO90_10080</name>
</gene>
<evidence type="ECO:0000313" key="9">
    <source>
        <dbReference type="Proteomes" id="UP000374630"/>
    </source>
</evidence>
<dbReference type="PANTHER" id="PTHR30146">
    <property type="entry name" value="LACI-RELATED TRANSCRIPTIONAL REPRESSOR"/>
    <property type="match status" value="1"/>
</dbReference>
<organism evidence="7 8">
    <name type="scientific">Bifidobacterium vespertilionis</name>
    <dbReference type="NCBI Taxonomy" id="2562524"/>
    <lineage>
        <taxon>Bacteria</taxon>
        <taxon>Bacillati</taxon>
        <taxon>Actinomycetota</taxon>
        <taxon>Actinomycetes</taxon>
        <taxon>Bifidobacteriales</taxon>
        <taxon>Bifidobacteriaceae</taxon>
        <taxon>Bifidobacterium</taxon>
    </lineage>
</organism>
<dbReference type="SUPFAM" id="SSF47413">
    <property type="entry name" value="lambda repressor-like DNA-binding domains"/>
    <property type="match status" value="1"/>
</dbReference>
<dbReference type="PANTHER" id="PTHR30146:SF153">
    <property type="entry name" value="LACTOSE OPERON REPRESSOR"/>
    <property type="match status" value="1"/>
</dbReference>
<dbReference type="PROSITE" id="PS50943">
    <property type="entry name" value="HTH_CROC1"/>
    <property type="match status" value="1"/>
</dbReference>
<dbReference type="OrthoDB" id="3227375at2"/>
<dbReference type="Proteomes" id="UP000374630">
    <property type="component" value="Unassembled WGS sequence"/>
</dbReference>
<protein>
    <submittedName>
        <fullName evidence="7">LacI family transcriptional regulator</fullName>
    </submittedName>
</protein>
<dbReference type="EMBL" id="RZNZ01000015">
    <property type="protein sequence ID" value="KAA8818411.1"/>
    <property type="molecule type" value="Genomic_DNA"/>
</dbReference>
<evidence type="ECO:0000256" key="3">
    <source>
        <dbReference type="ARBA" id="ARBA00023163"/>
    </source>
</evidence>
<dbReference type="Pfam" id="PF13377">
    <property type="entry name" value="Peripla_BP_3"/>
    <property type="match status" value="1"/>
</dbReference>
<proteinExistence type="predicted"/>
<evidence type="ECO:0000259" key="5">
    <source>
        <dbReference type="PROSITE" id="PS50943"/>
    </source>
</evidence>
<dbReference type="RefSeq" id="WP_150354360.1">
    <property type="nucleotide sequence ID" value="NZ_RZNZ01000015.1"/>
</dbReference>
<dbReference type="InterPro" id="IPR001387">
    <property type="entry name" value="Cro/C1-type_HTH"/>
</dbReference>
<dbReference type="Pfam" id="PF00356">
    <property type="entry name" value="LacI"/>
    <property type="match status" value="1"/>
</dbReference>
<name>A0A5J5DTJ8_9BIFI</name>
<dbReference type="InterPro" id="IPR028082">
    <property type="entry name" value="Peripla_BP_I"/>
</dbReference>
<evidence type="ECO:0000259" key="4">
    <source>
        <dbReference type="PROSITE" id="PS50932"/>
    </source>
</evidence>
<dbReference type="GO" id="GO:0003700">
    <property type="term" value="F:DNA-binding transcription factor activity"/>
    <property type="evidence" value="ECO:0007669"/>
    <property type="project" value="TreeGrafter"/>
</dbReference>
<dbReference type="AlphaFoldDB" id="A0A5J5DTJ8"/>
<dbReference type="InterPro" id="IPR010982">
    <property type="entry name" value="Lambda_DNA-bd_dom_sf"/>
</dbReference>
<evidence type="ECO:0000313" key="8">
    <source>
        <dbReference type="Proteomes" id="UP000345527"/>
    </source>
</evidence>
<keyword evidence="1" id="KW-0805">Transcription regulation</keyword>
<dbReference type="SUPFAM" id="SSF53822">
    <property type="entry name" value="Periplasmic binding protein-like I"/>
    <property type="match status" value="1"/>
</dbReference>
<reference evidence="8 9" key="1">
    <citation type="journal article" date="2019" name="Syst. Appl. Microbiol.">
        <title>Characterization of Bifidobacterium species in feaces of the Egyptian fruit bat: Description of B. vespertilionis sp. nov. and B. rousetti sp. nov.</title>
        <authorList>
            <person name="Modesto M."/>
            <person name="Satti M."/>
            <person name="Watanabe K."/>
            <person name="Puglisi E."/>
            <person name="Morelli L."/>
            <person name="Huang C.-H."/>
            <person name="Liou J.-S."/>
            <person name="Miyashita M."/>
            <person name="Tamura T."/>
            <person name="Saito S."/>
            <person name="Mori K."/>
            <person name="Huang L."/>
            <person name="Sciavilla P."/>
            <person name="Sandri C."/>
            <person name="Spiezio C."/>
            <person name="Vitali F."/>
            <person name="Cavalieri D."/>
            <person name="Perpetuini G."/>
            <person name="Tofalo R."/>
            <person name="Bonetti A."/>
            <person name="Arita M."/>
            <person name="Mattarelli P."/>
        </authorList>
    </citation>
    <scope>NUCLEOTIDE SEQUENCE [LARGE SCALE GENOMIC DNA]</scope>
    <source>
        <strain evidence="6 9">RST16</strain>
        <strain evidence="7 8">RST8</strain>
    </source>
</reference>
<dbReference type="InterPro" id="IPR000843">
    <property type="entry name" value="HTH_LacI"/>
</dbReference>
<dbReference type="SMART" id="SM00354">
    <property type="entry name" value="HTH_LACI"/>
    <property type="match status" value="1"/>
</dbReference>
<feature type="domain" description="HTH lacI-type" evidence="4">
    <location>
        <begin position="15"/>
        <end position="69"/>
    </location>
</feature>
<dbReference type="PROSITE" id="PS50932">
    <property type="entry name" value="HTH_LACI_2"/>
    <property type="match status" value="1"/>
</dbReference>
<sequence>MARTASGKPAAGKKLTVTEIARLAGTSQPTVSKVINGRADVSEETRRRVQAVLDQVGFSKPLVTTKVSSQIELVVRTFEMNGSFPLLQGLLKWARRESLGVSVTELGRTAAEAREAINHVIDANPYGVVLLMSAADERDRRALRSRSIPYVVIDPVNDASAGDLSVSIDNWTGGLLAARHLTGLGHRRIALIAGPGGSISSAARVAGFEQGLCEAGIGIPDAYRERGDFDAVAGYAAAGRLLDLDEPPTAVFALDDLMAVGAYKAAAERGVSIPGDLSVVGFDDIFPAEYLGPALTTIRQPFDDMARKAVDMIVRSRKGNLEDRSVVLPVGLVTRQSTAKPAGAQH</sequence>
<comment type="caution">
    <text evidence="7">The sequence shown here is derived from an EMBL/GenBank/DDBJ whole genome shotgun (WGS) entry which is preliminary data.</text>
</comment>